<dbReference type="EMBL" id="GL732587">
    <property type="protein sequence ID" value="EFX73877.1"/>
    <property type="molecule type" value="Genomic_DNA"/>
</dbReference>
<organism evidence="2 3">
    <name type="scientific">Daphnia pulex</name>
    <name type="common">Water flea</name>
    <dbReference type="NCBI Taxonomy" id="6669"/>
    <lineage>
        <taxon>Eukaryota</taxon>
        <taxon>Metazoa</taxon>
        <taxon>Ecdysozoa</taxon>
        <taxon>Arthropoda</taxon>
        <taxon>Crustacea</taxon>
        <taxon>Branchiopoda</taxon>
        <taxon>Diplostraca</taxon>
        <taxon>Cladocera</taxon>
        <taxon>Anomopoda</taxon>
        <taxon>Daphniidae</taxon>
        <taxon>Daphnia</taxon>
    </lineage>
</organism>
<dbReference type="InParanoid" id="E9H307"/>
<dbReference type="AlphaFoldDB" id="E9H307"/>
<proteinExistence type="predicted"/>
<evidence type="ECO:0000313" key="2">
    <source>
        <dbReference type="EMBL" id="EFX73877.1"/>
    </source>
</evidence>
<name>E9H307_DAPPU</name>
<reference evidence="2 3" key="1">
    <citation type="journal article" date="2011" name="Science">
        <title>The ecoresponsive genome of Daphnia pulex.</title>
        <authorList>
            <person name="Colbourne J.K."/>
            <person name="Pfrender M.E."/>
            <person name="Gilbert D."/>
            <person name="Thomas W.K."/>
            <person name="Tucker A."/>
            <person name="Oakley T.H."/>
            <person name="Tokishita S."/>
            <person name="Aerts A."/>
            <person name="Arnold G.J."/>
            <person name="Basu M.K."/>
            <person name="Bauer D.J."/>
            <person name="Caceres C.E."/>
            <person name="Carmel L."/>
            <person name="Casola C."/>
            <person name="Choi J.H."/>
            <person name="Detter J.C."/>
            <person name="Dong Q."/>
            <person name="Dusheyko S."/>
            <person name="Eads B.D."/>
            <person name="Frohlich T."/>
            <person name="Geiler-Samerotte K.A."/>
            <person name="Gerlach D."/>
            <person name="Hatcher P."/>
            <person name="Jogdeo S."/>
            <person name="Krijgsveld J."/>
            <person name="Kriventseva E.V."/>
            <person name="Kultz D."/>
            <person name="Laforsch C."/>
            <person name="Lindquist E."/>
            <person name="Lopez J."/>
            <person name="Manak J.R."/>
            <person name="Muller J."/>
            <person name="Pangilinan J."/>
            <person name="Patwardhan R.P."/>
            <person name="Pitluck S."/>
            <person name="Pritham E.J."/>
            <person name="Rechtsteiner A."/>
            <person name="Rho M."/>
            <person name="Rogozin I.B."/>
            <person name="Sakarya O."/>
            <person name="Salamov A."/>
            <person name="Schaack S."/>
            <person name="Shapiro H."/>
            <person name="Shiga Y."/>
            <person name="Skalitzky C."/>
            <person name="Smith Z."/>
            <person name="Souvorov A."/>
            <person name="Sung W."/>
            <person name="Tang Z."/>
            <person name="Tsuchiya D."/>
            <person name="Tu H."/>
            <person name="Vos H."/>
            <person name="Wang M."/>
            <person name="Wolf Y.I."/>
            <person name="Yamagata H."/>
            <person name="Yamada T."/>
            <person name="Ye Y."/>
            <person name="Shaw J.R."/>
            <person name="Andrews J."/>
            <person name="Crease T.J."/>
            <person name="Tang H."/>
            <person name="Lucas S.M."/>
            <person name="Robertson H.M."/>
            <person name="Bork P."/>
            <person name="Koonin E.V."/>
            <person name="Zdobnov E.M."/>
            <person name="Grigoriev I.V."/>
            <person name="Lynch M."/>
            <person name="Boore J.L."/>
        </authorList>
    </citation>
    <scope>NUCLEOTIDE SEQUENCE [LARGE SCALE GENOMIC DNA]</scope>
</reference>
<gene>
    <name evidence="2" type="ORF">DAPPUDRAFT_252572</name>
</gene>
<dbReference type="KEGG" id="dpx:DAPPUDRAFT_252572"/>
<protein>
    <submittedName>
        <fullName evidence="2">Uncharacterized protein</fullName>
    </submittedName>
</protein>
<dbReference type="HOGENOM" id="CLU_3089363_0_0_1"/>
<evidence type="ECO:0000313" key="3">
    <source>
        <dbReference type="Proteomes" id="UP000000305"/>
    </source>
</evidence>
<feature type="compositionally biased region" description="Basic and acidic residues" evidence="1">
    <location>
        <begin position="31"/>
        <end position="40"/>
    </location>
</feature>
<keyword evidence="3" id="KW-1185">Reference proteome</keyword>
<dbReference type="Proteomes" id="UP000000305">
    <property type="component" value="Unassembled WGS sequence"/>
</dbReference>
<evidence type="ECO:0000256" key="1">
    <source>
        <dbReference type="SAM" id="MobiDB-lite"/>
    </source>
</evidence>
<accession>E9H307</accession>
<sequence length="52" mass="5986">MTNNTFEKFLILMGQSERVLVDFRSLSLSRTENDEQDKANGRCCLQASSMNR</sequence>
<feature type="region of interest" description="Disordered" evidence="1">
    <location>
        <begin position="30"/>
        <end position="52"/>
    </location>
</feature>